<evidence type="ECO:0000313" key="7">
    <source>
        <dbReference type="Proteomes" id="UP000005307"/>
    </source>
</evidence>
<dbReference type="InterPro" id="IPR036271">
    <property type="entry name" value="Tet_transcr_reg_TetR-rel_C_sf"/>
</dbReference>
<evidence type="ECO:0000256" key="1">
    <source>
        <dbReference type="ARBA" id="ARBA00023015"/>
    </source>
</evidence>
<dbReference type="PROSITE" id="PS50977">
    <property type="entry name" value="HTH_TETR_2"/>
    <property type="match status" value="1"/>
</dbReference>
<protein>
    <submittedName>
        <fullName evidence="6">Putative TetR family transcriptional regulator</fullName>
    </submittedName>
</protein>
<evidence type="ECO:0000313" key="6">
    <source>
        <dbReference type="EMBL" id="AGI70269.1"/>
    </source>
</evidence>
<dbReference type="SUPFAM" id="SSF48498">
    <property type="entry name" value="Tetracyclin repressor-like, C-terminal domain"/>
    <property type="match status" value="1"/>
</dbReference>
<dbReference type="KEGG" id="oat:OAN307_63p00520"/>
<dbReference type="PANTHER" id="PTHR43479:SF11">
    <property type="entry name" value="ACREF_ENVCD OPERON REPRESSOR-RELATED"/>
    <property type="match status" value="1"/>
</dbReference>
<dbReference type="InterPro" id="IPR050624">
    <property type="entry name" value="HTH-type_Tx_Regulator"/>
</dbReference>
<dbReference type="Gene3D" id="1.10.357.10">
    <property type="entry name" value="Tetracycline Repressor, domain 2"/>
    <property type="match status" value="1"/>
</dbReference>
<keyword evidence="7" id="KW-1185">Reference proteome</keyword>
<proteinExistence type="predicted"/>
<keyword evidence="1" id="KW-0805">Transcription regulation</keyword>
<evidence type="ECO:0000259" key="5">
    <source>
        <dbReference type="PROSITE" id="PS50977"/>
    </source>
</evidence>
<feature type="domain" description="HTH tetR-type" evidence="5">
    <location>
        <begin position="13"/>
        <end position="73"/>
    </location>
</feature>
<dbReference type="InterPro" id="IPR025996">
    <property type="entry name" value="MT1864/Rv1816-like_C"/>
</dbReference>
<dbReference type="eggNOG" id="COG1309">
    <property type="taxonomic scope" value="Bacteria"/>
</dbReference>
<feature type="DNA-binding region" description="H-T-H motif" evidence="4">
    <location>
        <begin position="36"/>
        <end position="55"/>
    </location>
</feature>
<evidence type="ECO:0000256" key="3">
    <source>
        <dbReference type="ARBA" id="ARBA00023163"/>
    </source>
</evidence>
<name>M9RCC9_9RHOB</name>
<keyword evidence="3" id="KW-0804">Transcription</keyword>
<evidence type="ECO:0000256" key="2">
    <source>
        <dbReference type="ARBA" id="ARBA00023125"/>
    </source>
</evidence>
<accession>M9RCC9</accession>
<organism evidence="6 7">
    <name type="scientific">Octadecabacter antarcticus 307</name>
    <dbReference type="NCBI Taxonomy" id="391626"/>
    <lineage>
        <taxon>Bacteria</taxon>
        <taxon>Pseudomonadati</taxon>
        <taxon>Pseudomonadota</taxon>
        <taxon>Alphaproteobacteria</taxon>
        <taxon>Rhodobacterales</taxon>
        <taxon>Roseobacteraceae</taxon>
        <taxon>Octadecabacter</taxon>
    </lineage>
</organism>
<keyword evidence="6" id="KW-0614">Plasmid</keyword>
<dbReference type="EMBL" id="CP003741">
    <property type="protein sequence ID" value="AGI70269.1"/>
    <property type="molecule type" value="Genomic_DNA"/>
</dbReference>
<dbReference type="GO" id="GO:0003677">
    <property type="term" value="F:DNA binding"/>
    <property type="evidence" value="ECO:0007669"/>
    <property type="project" value="UniProtKB-UniRule"/>
</dbReference>
<dbReference type="Proteomes" id="UP000005307">
    <property type="component" value="Plasmid pOA307_63"/>
</dbReference>
<dbReference type="SUPFAM" id="SSF46689">
    <property type="entry name" value="Homeodomain-like"/>
    <property type="match status" value="1"/>
</dbReference>
<dbReference type="InterPro" id="IPR001647">
    <property type="entry name" value="HTH_TetR"/>
</dbReference>
<dbReference type="AlphaFoldDB" id="M9RCC9"/>
<dbReference type="HOGENOM" id="CLU_069356_40_0_5"/>
<gene>
    <name evidence="6" type="ORF">OAN307_63p00520</name>
</gene>
<dbReference type="Pfam" id="PF13305">
    <property type="entry name" value="TetR_C_33"/>
    <property type="match status" value="1"/>
</dbReference>
<dbReference type="RefSeq" id="WP_015493511.1">
    <property type="nucleotide sequence ID" value="NC_020907.1"/>
</dbReference>
<evidence type="ECO:0000256" key="4">
    <source>
        <dbReference type="PROSITE-ProRule" id="PRU00335"/>
    </source>
</evidence>
<dbReference type="InterPro" id="IPR009057">
    <property type="entry name" value="Homeodomain-like_sf"/>
</dbReference>
<geneLocation type="plasmid" evidence="6 7">
    <name>pOA307_63</name>
</geneLocation>
<sequence>MAEQHTKAPYHHGNLRAQLIESVRELVESHGPDGFSVSQASRKAGVSSAAPYKHFRDKPHILHHVALEGMRRLGDQMRAARDDPAARHPSGIDTIGQAYINFARAEPGVFRLMFGLTNDHDKLESKQAGEQTYGVLVDKVAEFLGRDVNDLVTQKRARMLWTFVHGHAFLEIDQKTGTLKEHINERDYLLEITQKFLSD</sequence>
<dbReference type="Pfam" id="PF00440">
    <property type="entry name" value="TetR_N"/>
    <property type="match status" value="1"/>
</dbReference>
<reference evidence="6 7" key="1">
    <citation type="journal article" date="2013" name="PLoS ONE">
        <title>Poles Apart: Arctic and Antarctic Octadecabacter strains Share High Genome Plasticity and a New Type of Xanthorhodopsin.</title>
        <authorList>
            <person name="Vollmers J."/>
            <person name="Voget S."/>
            <person name="Dietrich S."/>
            <person name="Gollnow K."/>
            <person name="Smits M."/>
            <person name="Meyer K."/>
            <person name="Brinkhoff T."/>
            <person name="Simon M."/>
            <person name="Daniel R."/>
        </authorList>
    </citation>
    <scope>NUCLEOTIDE SEQUENCE [LARGE SCALE GENOMIC DNA]</scope>
    <source>
        <strain evidence="6 7">307</strain>
        <plasmid evidence="6">pOA307_63</plasmid>
    </source>
</reference>
<dbReference type="PANTHER" id="PTHR43479">
    <property type="entry name" value="ACREF/ENVCD OPERON REPRESSOR-RELATED"/>
    <property type="match status" value="1"/>
</dbReference>
<dbReference type="OrthoDB" id="7056813at2"/>
<keyword evidence="2 4" id="KW-0238">DNA-binding</keyword>